<dbReference type="KEGG" id="cdet:87945758"/>
<reference evidence="2" key="1">
    <citation type="journal article" date="2023" name="bioRxiv">
        <title>Complete genome of the Medicago anthracnose fungus, Colletotrichum destructivum, reveals a mini-chromosome-like region within a core chromosome.</title>
        <authorList>
            <person name="Lapalu N."/>
            <person name="Simon A."/>
            <person name="Lu A."/>
            <person name="Plaumann P.-L."/>
            <person name="Amselem J."/>
            <person name="Pigne S."/>
            <person name="Auger A."/>
            <person name="Koch C."/>
            <person name="Dallery J.-F."/>
            <person name="O'Connell R.J."/>
        </authorList>
    </citation>
    <scope>NUCLEOTIDE SEQUENCE [LARGE SCALE GENOMIC DNA]</scope>
    <source>
        <strain evidence="2">CBS 520.97</strain>
    </source>
</reference>
<accession>A0AAX4IM91</accession>
<keyword evidence="2" id="KW-1185">Reference proteome</keyword>
<gene>
    <name evidence="1" type="ORF">CDEST_09255</name>
</gene>
<evidence type="ECO:0000313" key="2">
    <source>
        <dbReference type="Proteomes" id="UP001322277"/>
    </source>
</evidence>
<organism evidence="1 2">
    <name type="scientific">Colletotrichum destructivum</name>
    <dbReference type="NCBI Taxonomy" id="34406"/>
    <lineage>
        <taxon>Eukaryota</taxon>
        <taxon>Fungi</taxon>
        <taxon>Dikarya</taxon>
        <taxon>Ascomycota</taxon>
        <taxon>Pezizomycotina</taxon>
        <taxon>Sordariomycetes</taxon>
        <taxon>Hypocreomycetidae</taxon>
        <taxon>Glomerellales</taxon>
        <taxon>Glomerellaceae</taxon>
        <taxon>Colletotrichum</taxon>
        <taxon>Colletotrichum destructivum species complex</taxon>
    </lineage>
</organism>
<dbReference type="Proteomes" id="UP001322277">
    <property type="component" value="Chromosome 6"/>
</dbReference>
<name>A0AAX4IM91_9PEZI</name>
<dbReference type="EMBL" id="CP137310">
    <property type="protein sequence ID" value="WQF84241.1"/>
    <property type="molecule type" value="Genomic_DNA"/>
</dbReference>
<evidence type="ECO:0000313" key="1">
    <source>
        <dbReference type="EMBL" id="WQF84241.1"/>
    </source>
</evidence>
<proteinExistence type="predicted"/>
<dbReference type="RefSeq" id="XP_062781465.1">
    <property type="nucleotide sequence ID" value="XM_062925414.1"/>
</dbReference>
<sequence length="102" mass="11278">MMYLYQRAKTLDQSAENAVGYGPNGDVLSLVDQFAKKDIPSKAAVPLHSVPKATKRNPLKSAFTRWLTLEKKLAVLVSRYSCGMLLLLPANLVDDKRVFPAS</sequence>
<protein>
    <submittedName>
        <fullName evidence="1">Uncharacterized protein</fullName>
    </submittedName>
</protein>
<dbReference type="AlphaFoldDB" id="A0AAX4IM91"/>
<dbReference type="GeneID" id="87945758"/>